<dbReference type="OrthoDB" id="7864477at2"/>
<dbReference type="Proteomes" id="UP000306575">
    <property type="component" value="Unassembled WGS sequence"/>
</dbReference>
<dbReference type="AlphaFoldDB" id="A0A4U7N583"/>
<protein>
    <submittedName>
        <fullName evidence="1">Uncharacterized protein</fullName>
    </submittedName>
</protein>
<dbReference type="EMBL" id="SULI01000009">
    <property type="protein sequence ID" value="TKZ20798.1"/>
    <property type="molecule type" value="Genomic_DNA"/>
</dbReference>
<comment type="caution">
    <text evidence="1">The sequence shown here is derived from an EMBL/GenBank/DDBJ whole genome shotgun (WGS) entry which is preliminary data.</text>
</comment>
<dbReference type="RefSeq" id="WP_138016204.1">
    <property type="nucleotide sequence ID" value="NZ_SULI01000009.1"/>
</dbReference>
<gene>
    <name evidence="1" type="ORF">FAP39_09785</name>
</gene>
<reference evidence="1 2" key="1">
    <citation type="submission" date="2019-04" db="EMBL/GenBank/DDBJ databases">
        <title>Genome sequence of Pelagicola litoralis CL-ES2.</title>
        <authorList>
            <person name="Cao J."/>
        </authorList>
    </citation>
    <scope>NUCLEOTIDE SEQUENCE [LARGE SCALE GENOMIC DNA]</scope>
    <source>
        <strain evidence="1 2">CL-ES2</strain>
    </source>
</reference>
<evidence type="ECO:0000313" key="2">
    <source>
        <dbReference type="Proteomes" id="UP000306575"/>
    </source>
</evidence>
<name>A0A4U7N583_9RHOB</name>
<keyword evidence="2" id="KW-1185">Reference proteome</keyword>
<evidence type="ECO:0000313" key="1">
    <source>
        <dbReference type="EMBL" id="TKZ20798.1"/>
    </source>
</evidence>
<accession>A0A4U7N583</accession>
<proteinExistence type="predicted"/>
<sequence length="72" mass="7813">MDTTSIRIALRRLPDHFDRSRITSVLDAIETALLDDGGVHARTYADSVTITIEVSSQQLVDAAACLTELGLI</sequence>
<organism evidence="1 2">
    <name type="scientific">Shimia litoralis</name>
    <dbReference type="NCBI Taxonomy" id="420403"/>
    <lineage>
        <taxon>Bacteria</taxon>
        <taxon>Pseudomonadati</taxon>
        <taxon>Pseudomonadota</taxon>
        <taxon>Alphaproteobacteria</taxon>
        <taxon>Rhodobacterales</taxon>
        <taxon>Roseobacteraceae</taxon>
    </lineage>
</organism>